<evidence type="ECO:0000256" key="1">
    <source>
        <dbReference type="ARBA" id="ARBA00004514"/>
    </source>
</evidence>
<keyword evidence="7" id="KW-1185">Reference proteome</keyword>
<keyword evidence="6" id="KW-0966">Cell projection</keyword>
<accession>A0A011MSL7</accession>
<keyword evidence="4" id="KW-0143">Chaperone</keyword>
<comment type="subcellular location">
    <subcellularLocation>
        <location evidence="1">Cytoplasm</location>
        <location evidence="1">Cytosol</location>
    </subcellularLocation>
</comment>
<dbReference type="AlphaFoldDB" id="A0A011MSL7"/>
<keyword evidence="6" id="KW-0282">Flagellum</keyword>
<dbReference type="GO" id="GO:0044781">
    <property type="term" value="P:bacterial-type flagellum organization"/>
    <property type="evidence" value="ECO:0007669"/>
    <property type="project" value="UniProtKB-KW"/>
</dbReference>
<keyword evidence="6" id="KW-0969">Cilium</keyword>
<dbReference type="InterPro" id="IPR008622">
    <property type="entry name" value="FliT"/>
</dbReference>
<dbReference type="PATRIC" id="fig|1454001.3.peg.3105"/>
<evidence type="ECO:0000256" key="4">
    <source>
        <dbReference type="ARBA" id="ARBA00023186"/>
    </source>
</evidence>
<keyword evidence="2" id="KW-0963">Cytoplasm</keyword>
<evidence type="ECO:0000256" key="3">
    <source>
        <dbReference type="ARBA" id="ARBA00022795"/>
    </source>
</evidence>
<evidence type="ECO:0000313" key="6">
    <source>
        <dbReference type="EMBL" id="EXI65541.1"/>
    </source>
</evidence>
<comment type="caution">
    <text evidence="6">The sequence shown here is derived from an EMBL/GenBank/DDBJ whole genome shotgun (WGS) entry which is preliminary data.</text>
</comment>
<name>A0A011MSL7_9PROT</name>
<dbReference type="Pfam" id="PF05400">
    <property type="entry name" value="FliT"/>
    <property type="match status" value="1"/>
</dbReference>
<dbReference type="Gene3D" id="1.20.58.380">
    <property type="entry name" value="Flagellar protein flit"/>
    <property type="match status" value="1"/>
</dbReference>
<sequence>MNPALGALEQLSALSLVMLENARNSDWESLLQHEAQRRKLIEALPADLAAEVPAAAADDARTLIESCQRCDTGIRALVACRQAELRVVLRQPAGVMNGPAHSAP</sequence>
<organism evidence="6 7">
    <name type="scientific">Candidatus Accumulibacter adjunctus</name>
    <dbReference type="NCBI Taxonomy" id="1454001"/>
    <lineage>
        <taxon>Bacteria</taxon>
        <taxon>Pseudomonadati</taxon>
        <taxon>Pseudomonadota</taxon>
        <taxon>Betaproteobacteria</taxon>
        <taxon>Candidatus Accumulibacter</taxon>
    </lineage>
</organism>
<dbReference type="EMBL" id="JFAX01000021">
    <property type="protein sequence ID" value="EXI65541.1"/>
    <property type="molecule type" value="Genomic_DNA"/>
</dbReference>
<reference evidence="6" key="1">
    <citation type="submission" date="2014-02" db="EMBL/GenBank/DDBJ databases">
        <title>Expanding our view of genomic diversity in Candidatus Accumulibacter clades.</title>
        <authorList>
            <person name="Skennerton C.T."/>
            <person name="Barr J.J."/>
            <person name="Slater F.R."/>
            <person name="Bond P.L."/>
            <person name="Tyson G.W."/>
        </authorList>
    </citation>
    <scope>NUCLEOTIDE SEQUENCE [LARGE SCALE GENOMIC DNA]</scope>
</reference>
<dbReference type="Proteomes" id="UP000020218">
    <property type="component" value="Unassembled WGS sequence"/>
</dbReference>
<evidence type="ECO:0000256" key="5">
    <source>
        <dbReference type="ARBA" id="ARBA00093797"/>
    </source>
</evidence>
<evidence type="ECO:0000256" key="2">
    <source>
        <dbReference type="ARBA" id="ARBA00022490"/>
    </source>
</evidence>
<keyword evidence="3" id="KW-1005">Bacterial flagellum biogenesis</keyword>
<dbReference type="STRING" id="1454001.AW08_03061"/>
<protein>
    <recommendedName>
        <fullName evidence="5">Flagellar protein FliT</fullName>
    </recommendedName>
</protein>
<gene>
    <name evidence="6" type="ORF">AW08_03061</name>
</gene>
<evidence type="ECO:0000313" key="7">
    <source>
        <dbReference type="Proteomes" id="UP000020218"/>
    </source>
</evidence>
<proteinExistence type="predicted"/>